<keyword evidence="3" id="KW-1185">Reference proteome</keyword>
<reference evidence="2" key="2">
    <citation type="journal article" date="2021" name="Genome Biol. Evol.">
        <title>Developing a high-quality reference genome for a parasitic bivalve with doubly uniparental inheritance (Bivalvia: Unionida).</title>
        <authorList>
            <person name="Smith C.H."/>
        </authorList>
    </citation>
    <scope>NUCLEOTIDE SEQUENCE</scope>
    <source>
        <strain evidence="2">CHS0354</strain>
        <tissue evidence="2">Mantle</tissue>
    </source>
</reference>
<feature type="region of interest" description="Disordered" evidence="1">
    <location>
        <begin position="131"/>
        <end position="163"/>
    </location>
</feature>
<comment type="caution">
    <text evidence="2">The sequence shown here is derived from an EMBL/GenBank/DDBJ whole genome shotgun (WGS) entry which is preliminary data.</text>
</comment>
<accession>A0AAE0SHS7</accession>
<feature type="compositionally biased region" description="Pro residues" evidence="1">
    <location>
        <begin position="131"/>
        <end position="143"/>
    </location>
</feature>
<proteinExistence type="predicted"/>
<evidence type="ECO:0000256" key="1">
    <source>
        <dbReference type="SAM" id="MobiDB-lite"/>
    </source>
</evidence>
<protein>
    <submittedName>
        <fullName evidence="2">Uncharacterized protein</fullName>
    </submittedName>
</protein>
<feature type="region of interest" description="Disordered" evidence="1">
    <location>
        <begin position="1"/>
        <end position="30"/>
    </location>
</feature>
<organism evidence="2 3">
    <name type="scientific">Potamilus streckersoni</name>
    <dbReference type="NCBI Taxonomy" id="2493646"/>
    <lineage>
        <taxon>Eukaryota</taxon>
        <taxon>Metazoa</taxon>
        <taxon>Spiralia</taxon>
        <taxon>Lophotrochozoa</taxon>
        <taxon>Mollusca</taxon>
        <taxon>Bivalvia</taxon>
        <taxon>Autobranchia</taxon>
        <taxon>Heteroconchia</taxon>
        <taxon>Palaeoheterodonta</taxon>
        <taxon>Unionida</taxon>
        <taxon>Unionoidea</taxon>
        <taxon>Unionidae</taxon>
        <taxon>Ambleminae</taxon>
        <taxon>Lampsilini</taxon>
        <taxon>Potamilus</taxon>
    </lineage>
</organism>
<reference evidence="2" key="1">
    <citation type="journal article" date="2021" name="Genome Biol. Evol.">
        <title>A High-Quality Reference Genome for a Parasitic Bivalve with Doubly Uniparental Inheritance (Bivalvia: Unionida).</title>
        <authorList>
            <person name="Smith C.H."/>
        </authorList>
    </citation>
    <scope>NUCLEOTIDE SEQUENCE</scope>
    <source>
        <strain evidence="2">CHS0354</strain>
    </source>
</reference>
<feature type="non-terminal residue" evidence="2">
    <location>
        <position position="163"/>
    </location>
</feature>
<dbReference type="Proteomes" id="UP001195483">
    <property type="component" value="Unassembled WGS sequence"/>
</dbReference>
<sequence>MAPHALWTPRSYPTTNSAGHPDHIPPPTLLDTQIISHHPPCWTPRSYPTTHLAGHPDHIPRPTLLDTQSYPTPTLLDTQIIACHHPVGHQIIPHNPLFWTSRSYPTPHSSGHPDSYPTPTLLDTRSYPLPPCRTPRLYPPPTLLEPRSYPTTYSAGHKDHSTR</sequence>
<evidence type="ECO:0000313" key="3">
    <source>
        <dbReference type="Proteomes" id="UP001195483"/>
    </source>
</evidence>
<gene>
    <name evidence="2" type="ORF">CHS0354_036480</name>
</gene>
<reference evidence="2" key="3">
    <citation type="submission" date="2023-05" db="EMBL/GenBank/DDBJ databases">
        <authorList>
            <person name="Smith C.H."/>
        </authorList>
    </citation>
    <scope>NUCLEOTIDE SEQUENCE</scope>
    <source>
        <strain evidence="2">CHS0354</strain>
        <tissue evidence="2">Mantle</tissue>
    </source>
</reference>
<dbReference type="EMBL" id="JAEAOA010002133">
    <property type="protein sequence ID" value="KAK3592179.1"/>
    <property type="molecule type" value="Genomic_DNA"/>
</dbReference>
<name>A0AAE0SHS7_9BIVA</name>
<evidence type="ECO:0000313" key="2">
    <source>
        <dbReference type="EMBL" id="KAK3592179.1"/>
    </source>
</evidence>
<dbReference type="AlphaFoldDB" id="A0AAE0SHS7"/>